<dbReference type="EMBL" id="CP001814">
    <property type="protein sequence ID" value="ACZ83734.1"/>
    <property type="molecule type" value="Genomic_DNA"/>
</dbReference>
<feature type="transmembrane region" description="Helical" evidence="1">
    <location>
        <begin position="108"/>
        <end position="128"/>
    </location>
</feature>
<protein>
    <submittedName>
        <fullName evidence="2">Uncharacterized protein</fullName>
    </submittedName>
</protein>
<dbReference type="eggNOG" id="ENOG5033BUG">
    <property type="taxonomic scope" value="Bacteria"/>
</dbReference>
<keyword evidence="3" id="KW-1185">Reference proteome</keyword>
<accession>D2B621</accession>
<evidence type="ECO:0000256" key="1">
    <source>
        <dbReference type="SAM" id="Phobius"/>
    </source>
</evidence>
<evidence type="ECO:0000313" key="3">
    <source>
        <dbReference type="Proteomes" id="UP000002029"/>
    </source>
</evidence>
<dbReference type="KEGG" id="sro:Sros_0711"/>
<reference evidence="2 3" key="1">
    <citation type="journal article" date="2010" name="Stand. Genomic Sci.">
        <title>Complete genome sequence of Streptosporangium roseum type strain (NI 9100).</title>
        <authorList>
            <person name="Nolan M."/>
            <person name="Sikorski J."/>
            <person name="Jando M."/>
            <person name="Lucas S."/>
            <person name="Lapidus A."/>
            <person name="Glavina Del Rio T."/>
            <person name="Chen F."/>
            <person name="Tice H."/>
            <person name="Pitluck S."/>
            <person name="Cheng J.F."/>
            <person name="Chertkov O."/>
            <person name="Sims D."/>
            <person name="Meincke L."/>
            <person name="Brettin T."/>
            <person name="Han C."/>
            <person name="Detter J.C."/>
            <person name="Bruce D."/>
            <person name="Goodwin L."/>
            <person name="Land M."/>
            <person name="Hauser L."/>
            <person name="Chang Y.J."/>
            <person name="Jeffries C.D."/>
            <person name="Ivanova N."/>
            <person name="Mavromatis K."/>
            <person name="Mikhailova N."/>
            <person name="Chen A."/>
            <person name="Palaniappan K."/>
            <person name="Chain P."/>
            <person name="Rohde M."/>
            <person name="Goker M."/>
            <person name="Bristow J."/>
            <person name="Eisen J.A."/>
            <person name="Markowitz V."/>
            <person name="Hugenholtz P."/>
            <person name="Kyrpides N.C."/>
            <person name="Klenk H.P."/>
        </authorList>
    </citation>
    <scope>NUCLEOTIDE SEQUENCE [LARGE SCALE GENOMIC DNA]</scope>
    <source>
        <strain evidence="3">ATCC 12428 / DSM 43021 / JCM 3005 / NI 9100</strain>
    </source>
</reference>
<feature type="transmembrane region" description="Helical" evidence="1">
    <location>
        <begin position="251"/>
        <end position="270"/>
    </location>
</feature>
<keyword evidence="1" id="KW-1133">Transmembrane helix</keyword>
<feature type="transmembrane region" description="Helical" evidence="1">
    <location>
        <begin position="134"/>
        <end position="152"/>
    </location>
</feature>
<dbReference type="HOGENOM" id="CLU_966189_0_0_11"/>
<dbReference type="AlphaFoldDB" id="D2B621"/>
<sequence>MVPVLIPPESRYGPNDSRYVPTKVGGSLKVQVRAFSWRDLVHADPQLRESLAGLGPATLIRRCADLPEFEADDIHTAATGVLRALARSAWMDVMCALLRPNPQYGTRGSGMILTFFGTVWWLVGSVVLDGSARTAALVAGAVLAATLFVLAARRLDGTGGREAYERSARTFKWSNVGQGVGIAVVVAVGNITGGYSWIPALIAIVVGAHFFPLARPFGRLEYRWTGSLLIVVGVAGCAMALSGASESGVQSVAGLGSATVLWATTAWYLVSGVPDRSTLRQQSADTGS</sequence>
<keyword evidence="1" id="KW-0472">Membrane</keyword>
<organism evidence="2 3">
    <name type="scientific">Streptosporangium roseum (strain ATCC 12428 / DSM 43021 / JCM 3005 / KCTC 9067 / NCIMB 10171 / NRRL 2505 / NI 9100)</name>
    <dbReference type="NCBI Taxonomy" id="479432"/>
    <lineage>
        <taxon>Bacteria</taxon>
        <taxon>Bacillati</taxon>
        <taxon>Actinomycetota</taxon>
        <taxon>Actinomycetes</taxon>
        <taxon>Streptosporangiales</taxon>
        <taxon>Streptosporangiaceae</taxon>
        <taxon>Streptosporangium</taxon>
    </lineage>
</organism>
<gene>
    <name evidence="2" type="ordered locus">Sros_0711</name>
</gene>
<dbReference type="Proteomes" id="UP000002029">
    <property type="component" value="Chromosome"/>
</dbReference>
<feature type="transmembrane region" description="Helical" evidence="1">
    <location>
        <begin position="226"/>
        <end position="245"/>
    </location>
</feature>
<evidence type="ECO:0000313" key="2">
    <source>
        <dbReference type="EMBL" id="ACZ83734.1"/>
    </source>
</evidence>
<keyword evidence="1" id="KW-0812">Transmembrane</keyword>
<feature type="transmembrane region" description="Helical" evidence="1">
    <location>
        <begin position="197"/>
        <end position="214"/>
    </location>
</feature>
<name>D2B621_STRRD</name>
<proteinExistence type="predicted"/>